<feature type="region of interest" description="Disordered" evidence="8">
    <location>
        <begin position="394"/>
        <end position="505"/>
    </location>
</feature>
<feature type="compositionally biased region" description="Polar residues" evidence="8">
    <location>
        <begin position="1177"/>
        <end position="1207"/>
    </location>
</feature>
<feature type="coiled-coil region" evidence="7">
    <location>
        <begin position="353"/>
        <end position="391"/>
    </location>
</feature>
<dbReference type="GO" id="GO:0005634">
    <property type="term" value="C:nucleus"/>
    <property type="evidence" value="ECO:0007669"/>
    <property type="project" value="TreeGrafter"/>
</dbReference>
<feature type="compositionally biased region" description="Polar residues" evidence="8">
    <location>
        <begin position="1037"/>
        <end position="1063"/>
    </location>
</feature>
<evidence type="ECO:0000256" key="3">
    <source>
        <dbReference type="ARBA" id="ARBA00022737"/>
    </source>
</evidence>
<feature type="region of interest" description="Disordered" evidence="8">
    <location>
        <begin position="286"/>
        <end position="344"/>
    </location>
</feature>
<dbReference type="Pfam" id="PF00514">
    <property type="entry name" value="Arm"/>
    <property type="match status" value="2"/>
</dbReference>
<gene>
    <name evidence="9" type="ORF">EB796_008748</name>
</gene>
<feature type="repeat" description="ARM" evidence="6">
    <location>
        <begin position="622"/>
        <end position="661"/>
    </location>
</feature>
<feature type="region of interest" description="Disordered" evidence="8">
    <location>
        <begin position="1132"/>
        <end position="1207"/>
    </location>
</feature>
<feature type="coiled-coil region" evidence="7">
    <location>
        <begin position="76"/>
        <end position="107"/>
    </location>
</feature>
<comment type="caution">
    <text evidence="9">The sequence shown here is derived from an EMBL/GenBank/DDBJ whole genome shotgun (WGS) entry which is preliminary data.</text>
</comment>
<dbReference type="SMART" id="SM00185">
    <property type="entry name" value="ARM"/>
    <property type="match status" value="5"/>
</dbReference>
<feature type="compositionally biased region" description="Polar residues" evidence="8">
    <location>
        <begin position="1086"/>
        <end position="1109"/>
    </location>
</feature>
<feature type="region of interest" description="Disordered" evidence="8">
    <location>
        <begin position="1037"/>
        <end position="1109"/>
    </location>
</feature>
<feature type="compositionally biased region" description="Polar residues" evidence="8">
    <location>
        <begin position="335"/>
        <end position="344"/>
    </location>
</feature>
<keyword evidence="3" id="KW-0677">Repeat</keyword>
<feature type="compositionally biased region" description="Polar residues" evidence="8">
    <location>
        <begin position="394"/>
        <end position="412"/>
    </location>
</feature>
<feature type="region of interest" description="Disordered" evidence="8">
    <location>
        <begin position="164"/>
        <end position="207"/>
    </location>
</feature>
<dbReference type="GO" id="GO:0005886">
    <property type="term" value="C:plasma membrane"/>
    <property type="evidence" value="ECO:0007669"/>
    <property type="project" value="TreeGrafter"/>
</dbReference>
<dbReference type="GO" id="GO:0005912">
    <property type="term" value="C:adherens junction"/>
    <property type="evidence" value="ECO:0007669"/>
    <property type="project" value="TreeGrafter"/>
</dbReference>
<dbReference type="Gene3D" id="1.25.10.10">
    <property type="entry name" value="Leucine-rich Repeat Variant"/>
    <property type="match status" value="1"/>
</dbReference>
<feature type="compositionally biased region" description="Basic and acidic residues" evidence="8">
    <location>
        <begin position="1066"/>
        <end position="1076"/>
    </location>
</feature>
<evidence type="ECO:0000256" key="2">
    <source>
        <dbReference type="ARBA" id="ARBA00005462"/>
    </source>
</evidence>
<dbReference type="InterPro" id="IPR028435">
    <property type="entry name" value="Plakophilin/d_Catenin"/>
</dbReference>
<dbReference type="PANTHER" id="PTHR10372:SF27">
    <property type="entry name" value="ADHERENS JUNCTION PROTEIN P120"/>
    <property type="match status" value="1"/>
</dbReference>
<feature type="compositionally biased region" description="Basic and acidic residues" evidence="8">
    <location>
        <begin position="464"/>
        <end position="485"/>
    </location>
</feature>
<evidence type="ECO:0000313" key="9">
    <source>
        <dbReference type="EMBL" id="KAF6032952.1"/>
    </source>
</evidence>
<dbReference type="OrthoDB" id="3245100at2759"/>
<organism evidence="9 10">
    <name type="scientific">Bugula neritina</name>
    <name type="common">Brown bryozoan</name>
    <name type="synonym">Sertularia neritina</name>
    <dbReference type="NCBI Taxonomy" id="10212"/>
    <lineage>
        <taxon>Eukaryota</taxon>
        <taxon>Metazoa</taxon>
        <taxon>Spiralia</taxon>
        <taxon>Lophotrochozoa</taxon>
        <taxon>Bryozoa</taxon>
        <taxon>Gymnolaemata</taxon>
        <taxon>Cheilostomatida</taxon>
        <taxon>Flustrina</taxon>
        <taxon>Buguloidea</taxon>
        <taxon>Bugulidae</taxon>
        <taxon>Bugula</taxon>
    </lineage>
</organism>
<dbReference type="PANTHER" id="PTHR10372">
    <property type="entry name" value="PLAKOPHILLIN-RELATED"/>
    <property type="match status" value="1"/>
</dbReference>
<feature type="repeat" description="ARM" evidence="6">
    <location>
        <begin position="578"/>
        <end position="611"/>
    </location>
</feature>
<feature type="compositionally biased region" description="Low complexity" evidence="8">
    <location>
        <begin position="301"/>
        <end position="316"/>
    </location>
</feature>
<keyword evidence="4" id="KW-0130">Cell adhesion</keyword>
<evidence type="ECO:0000256" key="6">
    <source>
        <dbReference type="PROSITE-ProRule" id="PRU00259"/>
    </source>
</evidence>
<dbReference type="EMBL" id="VXIV02001465">
    <property type="protein sequence ID" value="KAF6032952.1"/>
    <property type="molecule type" value="Genomic_DNA"/>
</dbReference>
<dbReference type="InterPro" id="IPR016024">
    <property type="entry name" value="ARM-type_fold"/>
</dbReference>
<accession>A0A7J7K2U0</accession>
<evidence type="ECO:0000256" key="5">
    <source>
        <dbReference type="ARBA" id="ARBA00022949"/>
    </source>
</evidence>
<proteinExistence type="inferred from homology"/>
<dbReference type="AlphaFoldDB" id="A0A7J7K2U0"/>
<evidence type="ECO:0000256" key="4">
    <source>
        <dbReference type="ARBA" id="ARBA00022889"/>
    </source>
</evidence>
<reference evidence="9" key="1">
    <citation type="submission" date="2020-06" db="EMBL/GenBank/DDBJ databases">
        <title>Draft genome of Bugula neritina, a colonial animal packing powerful symbionts and potential medicines.</title>
        <authorList>
            <person name="Rayko M."/>
        </authorList>
    </citation>
    <scope>NUCLEOTIDE SEQUENCE [LARGE SCALE GENOMIC DNA]</scope>
    <source>
        <strain evidence="9">Kwan_BN1</strain>
    </source>
</reference>
<name>A0A7J7K2U0_BUGNE</name>
<keyword evidence="5" id="KW-0965">Cell junction</keyword>
<dbReference type="InterPro" id="IPR011989">
    <property type="entry name" value="ARM-like"/>
</dbReference>
<dbReference type="InterPro" id="IPR000225">
    <property type="entry name" value="Armadillo"/>
</dbReference>
<evidence type="ECO:0000313" key="10">
    <source>
        <dbReference type="Proteomes" id="UP000593567"/>
    </source>
</evidence>
<dbReference type="Proteomes" id="UP000593567">
    <property type="component" value="Unassembled WGS sequence"/>
</dbReference>
<protein>
    <submittedName>
        <fullName evidence="9">P120ctn</fullName>
    </submittedName>
</protein>
<feature type="compositionally biased region" description="Polar residues" evidence="8">
    <location>
        <begin position="1139"/>
        <end position="1167"/>
    </location>
</feature>
<evidence type="ECO:0000256" key="1">
    <source>
        <dbReference type="ARBA" id="ARBA00004282"/>
    </source>
</evidence>
<feature type="repeat" description="ARM" evidence="6">
    <location>
        <begin position="874"/>
        <end position="912"/>
    </location>
</feature>
<dbReference type="GO" id="GO:0098609">
    <property type="term" value="P:cell-cell adhesion"/>
    <property type="evidence" value="ECO:0007669"/>
    <property type="project" value="InterPro"/>
</dbReference>
<dbReference type="PROSITE" id="PS50176">
    <property type="entry name" value="ARM_REPEAT"/>
    <property type="match status" value="3"/>
</dbReference>
<evidence type="ECO:0000256" key="8">
    <source>
        <dbReference type="SAM" id="MobiDB-lite"/>
    </source>
</evidence>
<dbReference type="SUPFAM" id="SSF48371">
    <property type="entry name" value="ARM repeat"/>
    <property type="match status" value="1"/>
</dbReference>
<comment type="subcellular location">
    <subcellularLocation>
        <location evidence="1">Cell junction</location>
    </subcellularLocation>
</comment>
<keyword evidence="10" id="KW-1185">Reference proteome</keyword>
<comment type="similarity">
    <text evidence="2">Belongs to the beta-catenin family.</text>
</comment>
<dbReference type="GO" id="GO:0005737">
    <property type="term" value="C:cytoplasm"/>
    <property type="evidence" value="ECO:0007669"/>
    <property type="project" value="TreeGrafter"/>
</dbReference>
<sequence length="1269" mass="140849">MQVIMCIVGEMSGSLMTHVQQEGVYSCSSNYSYYRDTLKDSYSTISTHSVTTVAEADSMISPVAGHTVQSDCNLTSTKQEAQFERLTRELEAERRSVADQLEQCKINSRTGSVHSLVPSDSGPGYIEQGADFSSLDKDHNDSHLVDSCLKVLQERGIMQSDDLRGKYGTWTDENNRQGKYGSREMPSVHSSRQNSYRHPEGGGMTRSQANYSLNTAAADNYGSYSELNQSPLWSQQQQSQDWQQYQNTYTGYNKQGDGLAGTPLSEGDYIESSAAVGYLNSHGDYIEDSGGPTAPPHYSFDQPSQNSYSYSQSDSQANGTHFDGGYNKQGYYKPNVSQQPSNHVQGYADYDSLAAANQEAELSRRELVASREQLAQSREHLAHSLDNLSQNEKLLSSSQEHLVTSDPSNMYHSNPAYEDEQPFPNTNNRQEDTSRFNSYSNGEHTYENSGLEDKEPYGTYGERPPSRGDRHPSFADQSSRNDRPPSRNVWPSIKDSPAYQSSGSHPMLTDLNGLYGSRHSVASRANADLDQHWRPPDLPEVIEFLSHPNDAIKANAAAYLQHLSYGNNEIKTKTRTLRGIHALVNLLHNDIPEVHRNALGALLNLSRGYENDDNKRAMKNCGGLESLAQLLERSRDNDVRELITGILWNISSLGELKKAVISCVLKTLVNCVIVPATGGSGRSPYKVDAGDISWSTEFRNATGVLRNVSSDGPYARKQLRECPGLIEALLKVANAVNGASEMDNKPVENIICTLRNLSFRLMEVDYPDHYDKKSTEQRPSDKKPSAQDTLTLLGCFGKSKEPVEANTVYPCRTPLGRGKGEQLWQRELVHTYVPIISDCSNTDTLEAAVGAIQNLTACEWQPSKDFSEQMRKGRGLPKIVELLGLEEADNVVCGAAIALRNLALDKSNRVLIGKYATEHLVSKLPLPGSRYAGDRARASEETIRAVLAALYGVLKERDAESLQHASTLVNDCEGVERLISMSKSQRKFSARTLRGVHQLLTLLWKFAALREVYKTKGYKESDFISLSMIPKSGGNTGTMSLASTLTRPRSDPPSNSNTISRSNAAFRDDKADERITGEPLLDAYPSSGTLPIQRPYYSQNDLHGDQFPTNSYNYQRQMSQASNSEHLQDVYDAEPTGNVPYSYQQPPTNSYRQHSTYSRQHSYNLNMEHTGYPHQPFQHSQQYSLSKDSPIANGNRNLNSSQNGGLQQSEPLYARVEKKKNDNASQSFLNPSYSHNGGAISMESLHNRADYSLQPSSQQNTSAGVDSWV</sequence>
<keyword evidence="7" id="KW-0175">Coiled coil</keyword>
<evidence type="ECO:0000256" key="7">
    <source>
        <dbReference type="SAM" id="Coils"/>
    </source>
</evidence>